<evidence type="ECO:0000313" key="1">
    <source>
        <dbReference type="EMBL" id="SKA72176.1"/>
    </source>
</evidence>
<proteinExistence type="predicted"/>
<dbReference type="OrthoDB" id="5471290at2"/>
<keyword evidence="2" id="KW-1185">Reference proteome</keyword>
<accession>A0A1T4W4J7</accession>
<name>A0A1T4W4J7_9BACT</name>
<dbReference type="RefSeq" id="WP_078715884.1">
    <property type="nucleotide sequence ID" value="NZ_FUYC01000001.1"/>
</dbReference>
<gene>
    <name evidence="1" type="ORF">SAMN02745704_00308</name>
</gene>
<evidence type="ECO:0000313" key="2">
    <source>
        <dbReference type="Proteomes" id="UP000190027"/>
    </source>
</evidence>
<dbReference type="EMBL" id="FUYC01000001">
    <property type="protein sequence ID" value="SKA72176.1"/>
    <property type="molecule type" value="Genomic_DNA"/>
</dbReference>
<dbReference type="Proteomes" id="UP000190027">
    <property type="component" value="Unassembled WGS sequence"/>
</dbReference>
<dbReference type="AlphaFoldDB" id="A0A1T4W4J7"/>
<reference evidence="1 2" key="1">
    <citation type="submission" date="2017-02" db="EMBL/GenBank/DDBJ databases">
        <authorList>
            <person name="Peterson S.W."/>
        </authorList>
    </citation>
    <scope>NUCLEOTIDE SEQUENCE [LARGE SCALE GENOMIC DNA]</scope>
    <source>
        <strain evidence="1 2">DSM 16080</strain>
    </source>
</reference>
<protein>
    <submittedName>
        <fullName evidence="1">Uncharacterized protein</fullName>
    </submittedName>
</protein>
<organism evidence="1 2">
    <name type="scientific">Paucidesulfovibrio gracilis DSM 16080</name>
    <dbReference type="NCBI Taxonomy" id="1121449"/>
    <lineage>
        <taxon>Bacteria</taxon>
        <taxon>Pseudomonadati</taxon>
        <taxon>Thermodesulfobacteriota</taxon>
        <taxon>Desulfovibrionia</taxon>
        <taxon>Desulfovibrionales</taxon>
        <taxon>Desulfovibrionaceae</taxon>
        <taxon>Paucidesulfovibrio</taxon>
    </lineage>
</organism>
<sequence>MTESTFNEINEFVTQWNDNGNRCKDCFLRLKQHCEGMDGIRLEWIARPGITYSLRATHSQQADSDRNLFAMIDIIDDDPSDRWLSVCFYNDMVSDPDEAGDYVPEGLLGQDALCFDVESWDDGHLGYVESRLSEACSCAAGGSDE</sequence>
<dbReference type="STRING" id="1121449.SAMN02745704_00308"/>